<organism evidence="1 2">
    <name type="scientific">Blepharisma stoltei</name>
    <dbReference type="NCBI Taxonomy" id="1481888"/>
    <lineage>
        <taxon>Eukaryota</taxon>
        <taxon>Sar</taxon>
        <taxon>Alveolata</taxon>
        <taxon>Ciliophora</taxon>
        <taxon>Postciliodesmatophora</taxon>
        <taxon>Heterotrichea</taxon>
        <taxon>Heterotrichida</taxon>
        <taxon>Blepharismidae</taxon>
        <taxon>Blepharisma</taxon>
    </lineage>
</organism>
<evidence type="ECO:0000313" key="1">
    <source>
        <dbReference type="EMBL" id="CAG9319061.1"/>
    </source>
</evidence>
<comment type="caution">
    <text evidence="1">The sequence shown here is derived from an EMBL/GenBank/DDBJ whole genome shotgun (WGS) entry which is preliminary data.</text>
</comment>
<proteinExistence type="predicted"/>
<protein>
    <submittedName>
        <fullName evidence="1">Uncharacterized protein</fullName>
    </submittedName>
</protein>
<dbReference type="EMBL" id="CAJZBQ010000021">
    <property type="protein sequence ID" value="CAG9319061.1"/>
    <property type="molecule type" value="Genomic_DNA"/>
</dbReference>
<sequence length="113" mass="13289">MKKLLRRFSTIFSPVTINYHELITGQNLFRKIEDGYSEDGLGLIAIVQIPWYQEKRMAALSYGRLLYNLPASEKSKILRPEINYFYGWREGKEPILGKKNDFKNCYQGLLEHD</sequence>
<keyword evidence="2" id="KW-1185">Reference proteome</keyword>
<dbReference type="PANTHER" id="PTHR48420">
    <property type="entry name" value="NON-HAEM DIOXYGENASE N-TERMINAL DOMAIN-CONTAINING PROTEIN"/>
    <property type="match status" value="1"/>
</dbReference>
<dbReference type="AlphaFoldDB" id="A0AAU9JE89"/>
<evidence type="ECO:0000313" key="2">
    <source>
        <dbReference type="Proteomes" id="UP001162131"/>
    </source>
</evidence>
<accession>A0AAU9JE89</accession>
<gene>
    <name evidence="1" type="ORF">BSTOLATCC_MIC22412</name>
</gene>
<reference evidence="1" key="1">
    <citation type="submission" date="2021-09" db="EMBL/GenBank/DDBJ databases">
        <authorList>
            <consortium name="AG Swart"/>
            <person name="Singh M."/>
            <person name="Singh A."/>
            <person name="Seah K."/>
            <person name="Emmerich C."/>
        </authorList>
    </citation>
    <scope>NUCLEOTIDE SEQUENCE</scope>
    <source>
        <strain evidence="1">ATCC30299</strain>
    </source>
</reference>
<dbReference type="Proteomes" id="UP001162131">
    <property type="component" value="Unassembled WGS sequence"/>
</dbReference>
<dbReference type="PANTHER" id="PTHR48420:SF1">
    <property type="entry name" value="NON-HAEM DIOXYGENASE N-TERMINAL DOMAIN-CONTAINING PROTEIN"/>
    <property type="match status" value="1"/>
</dbReference>
<name>A0AAU9JE89_9CILI</name>
<dbReference type="SUPFAM" id="SSF51197">
    <property type="entry name" value="Clavaminate synthase-like"/>
    <property type="match status" value="1"/>
</dbReference>